<name>A0A0D2I309_9BACT</name>
<keyword evidence="2" id="KW-0732">Signal</keyword>
<keyword evidence="1" id="KW-1133">Transmembrane helix</keyword>
<dbReference type="EMBL" id="ARQD01000001">
    <property type="protein sequence ID" value="KIX85565.1"/>
    <property type="molecule type" value="Genomic_DNA"/>
</dbReference>
<feature type="chain" id="PRO_5002260203" description="Chromosome partition protein Smc" evidence="2">
    <location>
        <begin position="23"/>
        <end position="251"/>
    </location>
</feature>
<dbReference type="Proteomes" id="UP000032214">
    <property type="component" value="Unassembled WGS sequence"/>
</dbReference>
<reference evidence="3 4" key="1">
    <citation type="journal article" date="2013" name="Proc. Natl. Acad. Sci. U.S.A.">
        <title>Candidate phylum TM6 genome recovered from a hospital sink biofilm provides genomic insights into this uncultivated phylum.</title>
        <authorList>
            <person name="McLean J.S."/>
            <person name="Lombardo M.J."/>
            <person name="Badger J.H."/>
            <person name="Edlund A."/>
            <person name="Novotny M."/>
            <person name="Yee-Greenbaum J."/>
            <person name="Vyahhi N."/>
            <person name="Hall A.P."/>
            <person name="Yang Y."/>
            <person name="Dupont C.L."/>
            <person name="Ziegler M.G."/>
            <person name="Chitsaz H."/>
            <person name="Allen A.E."/>
            <person name="Yooseph S."/>
            <person name="Tesler G."/>
            <person name="Pevzner P.A."/>
            <person name="Friedman R.M."/>
            <person name="Nealson K.H."/>
            <person name="Venter J.C."/>
            <person name="Lasken R.S."/>
        </authorList>
    </citation>
    <scope>NUCLEOTIDE SEQUENCE [LARGE SCALE GENOMIC DNA]</scope>
    <source>
        <strain evidence="3 4">TM6SC1</strain>
    </source>
</reference>
<sequence length="251" mass="27878">MKLIQSILICSALILANQSIYAGDPSAAYRLNMARHTRNVGPLIPTQPIHIITTTQEKSGWSIGTAATVTLVGGAILVGGYFVHDWLYKDGKKTRALIDKSTGTLLNAITGTKNAITSLTKTVIDRFNKNQKDLDAVKTTIDTNTQSIEKQGKTLIDMQNDLKDVKTTLDTNTQCIKTQGSILIQEIKTVNTELLNLKEEMKTTDETTRTYLTEKIAFLESRLERLFAENQNIVALLTQISNQLKTSHQRQ</sequence>
<evidence type="ECO:0000256" key="2">
    <source>
        <dbReference type="SAM" id="SignalP"/>
    </source>
</evidence>
<dbReference type="AlphaFoldDB" id="A0A0D2I309"/>
<evidence type="ECO:0008006" key="5">
    <source>
        <dbReference type="Google" id="ProtNLM"/>
    </source>
</evidence>
<accession>A0A0D2I309</accession>
<keyword evidence="1" id="KW-0472">Membrane</keyword>
<organism evidence="3 4">
    <name type="scientific">candidate division TM6 bacterium JCVI TM6SC1</name>
    <dbReference type="NCBI Taxonomy" id="1306947"/>
    <lineage>
        <taxon>Bacteria</taxon>
        <taxon>Candidatus Babelota</taxon>
        <taxon>Vermiphilus</taxon>
    </lineage>
</organism>
<keyword evidence="1" id="KW-0812">Transmembrane</keyword>
<feature type="transmembrane region" description="Helical" evidence="1">
    <location>
        <begin position="61"/>
        <end position="83"/>
    </location>
</feature>
<feature type="signal peptide" evidence="2">
    <location>
        <begin position="1"/>
        <end position="22"/>
    </location>
</feature>
<gene>
    <name evidence="3" type="ORF">J120_01200</name>
</gene>
<comment type="caution">
    <text evidence="3">The sequence shown here is derived from an EMBL/GenBank/DDBJ whole genome shotgun (WGS) entry which is preliminary data.</text>
</comment>
<evidence type="ECO:0000313" key="4">
    <source>
        <dbReference type="Proteomes" id="UP000032214"/>
    </source>
</evidence>
<protein>
    <recommendedName>
        <fullName evidence="5">Chromosome partition protein Smc</fullName>
    </recommendedName>
</protein>
<evidence type="ECO:0000256" key="1">
    <source>
        <dbReference type="SAM" id="Phobius"/>
    </source>
</evidence>
<evidence type="ECO:0000313" key="3">
    <source>
        <dbReference type="EMBL" id="KIX85565.1"/>
    </source>
</evidence>
<keyword evidence="4" id="KW-1185">Reference proteome</keyword>
<proteinExistence type="predicted"/>